<dbReference type="PANTHER" id="PTHR30469:SF29">
    <property type="entry name" value="BLR2860 PROTEIN"/>
    <property type="match status" value="1"/>
</dbReference>
<dbReference type="EMBL" id="JALJXV010000002">
    <property type="protein sequence ID" value="MCP1673600.1"/>
    <property type="molecule type" value="Genomic_DNA"/>
</dbReference>
<dbReference type="GO" id="GO:1990281">
    <property type="term" value="C:efflux pump complex"/>
    <property type="evidence" value="ECO:0007669"/>
    <property type="project" value="TreeGrafter"/>
</dbReference>
<proteinExistence type="inferred from homology"/>
<keyword evidence="3" id="KW-1133">Transmembrane helix</keyword>
<keyword evidence="3" id="KW-0812">Transmembrane</keyword>
<gene>
    <name evidence="6" type="ORF">J2T57_000699</name>
</gene>
<protein>
    <submittedName>
        <fullName evidence="6">Multidrug efflux system membrane fusion protein</fullName>
    </submittedName>
</protein>
<dbReference type="Gene3D" id="1.10.287.470">
    <property type="entry name" value="Helix hairpin bin"/>
    <property type="match status" value="1"/>
</dbReference>
<name>A0AAE3G0Q0_9GAMM</name>
<feature type="transmembrane region" description="Helical" evidence="3">
    <location>
        <begin position="12"/>
        <end position="31"/>
    </location>
</feature>
<feature type="domain" description="CusB-like beta-barrel" evidence="5">
    <location>
        <begin position="211"/>
        <end position="279"/>
    </location>
</feature>
<dbReference type="GO" id="GO:0015562">
    <property type="term" value="F:efflux transmembrane transporter activity"/>
    <property type="evidence" value="ECO:0007669"/>
    <property type="project" value="TreeGrafter"/>
</dbReference>
<dbReference type="NCBIfam" id="TIGR01730">
    <property type="entry name" value="RND_mfp"/>
    <property type="match status" value="1"/>
</dbReference>
<dbReference type="RefSeq" id="WP_253474291.1">
    <property type="nucleotide sequence ID" value="NZ_JALJXV010000002.1"/>
</dbReference>
<dbReference type="InterPro" id="IPR006143">
    <property type="entry name" value="RND_pump_MFP"/>
</dbReference>
<sequence length="368" mass="39337">MAKPHELFGRIANPTTLVFVALILLVVGWIGSGMIGRDLAIDSAQPPPRIPTVAASWSEAVPITREIVLYGDVEPNQVVTLRARVDGIVEAMTVVGYQAEAGEVLGRLSTDDREARLARAQAQVASAQRNYDSALDLARGGFAPQSDVQMRLAELEAARADLRAIELEIGNTSLRAPISGVVSRVETEVGAYVAAGGEVLRIVDNNPLIAVVRVPQAAVARLATGMQAAVRFIGGEERSGIVRFISPIADAATRTFRVELEVDNSERPLPAGLSVEVVVPTDTIDAHRVSAALVRLDAQGRIGLQTVDADDRITFSPVEVVRARADAIWITGLPERARIVTISRGLLSPGQQVDVRDTPDEYLQPGDS</sequence>
<dbReference type="InterPro" id="IPR058792">
    <property type="entry name" value="Beta-barrel_RND_2"/>
</dbReference>
<dbReference type="PANTHER" id="PTHR30469">
    <property type="entry name" value="MULTIDRUG RESISTANCE PROTEIN MDTA"/>
    <property type="match status" value="1"/>
</dbReference>
<keyword evidence="2" id="KW-0175">Coiled coil</keyword>
<dbReference type="InterPro" id="IPR058625">
    <property type="entry name" value="MdtA-like_BSH"/>
</dbReference>
<feature type="coiled-coil region" evidence="2">
    <location>
        <begin position="110"/>
        <end position="137"/>
    </location>
</feature>
<reference evidence="6" key="1">
    <citation type="submission" date="2022-03" db="EMBL/GenBank/DDBJ databases">
        <title>Genomic Encyclopedia of Type Strains, Phase III (KMG-III): the genomes of soil and plant-associated and newly described type strains.</title>
        <authorList>
            <person name="Whitman W."/>
        </authorList>
    </citation>
    <scope>NUCLEOTIDE SEQUENCE</scope>
    <source>
        <strain evidence="6">ANL 6-2</strain>
    </source>
</reference>
<feature type="domain" description="Multidrug resistance protein MdtA-like barrel-sandwich hybrid" evidence="4">
    <location>
        <begin position="78"/>
        <end position="202"/>
    </location>
</feature>
<evidence type="ECO:0000313" key="7">
    <source>
        <dbReference type="Proteomes" id="UP001205843"/>
    </source>
</evidence>
<evidence type="ECO:0000259" key="4">
    <source>
        <dbReference type="Pfam" id="PF25917"/>
    </source>
</evidence>
<evidence type="ECO:0000256" key="1">
    <source>
        <dbReference type="ARBA" id="ARBA00009477"/>
    </source>
</evidence>
<dbReference type="Gene3D" id="2.40.30.170">
    <property type="match status" value="1"/>
</dbReference>
<dbReference type="Pfam" id="PF25917">
    <property type="entry name" value="BSH_RND"/>
    <property type="match status" value="1"/>
</dbReference>
<evidence type="ECO:0000313" key="6">
    <source>
        <dbReference type="EMBL" id="MCP1673600.1"/>
    </source>
</evidence>
<accession>A0AAE3G0Q0</accession>
<dbReference type="Proteomes" id="UP001205843">
    <property type="component" value="Unassembled WGS sequence"/>
</dbReference>
<evidence type="ECO:0000256" key="2">
    <source>
        <dbReference type="SAM" id="Coils"/>
    </source>
</evidence>
<evidence type="ECO:0000259" key="5">
    <source>
        <dbReference type="Pfam" id="PF25954"/>
    </source>
</evidence>
<keyword evidence="7" id="KW-1185">Reference proteome</keyword>
<evidence type="ECO:0000256" key="3">
    <source>
        <dbReference type="SAM" id="Phobius"/>
    </source>
</evidence>
<dbReference type="AlphaFoldDB" id="A0AAE3G0Q0"/>
<dbReference type="Pfam" id="PF25954">
    <property type="entry name" value="Beta-barrel_RND_2"/>
    <property type="match status" value="1"/>
</dbReference>
<comment type="caution">
    <text evidence="6">The sequence shown here is derived from an EMBL/GenBank/DDBJ whole genome shotgun (WGS) entry which is preliminary data.</text>
</comment>
<dbReference type="SUPFAM" id="SSF111369">
    <property type="entry name" value="HlyD-like secretion proteins"/>
    <property type="match status" value="1"/>
</dbReference>
<keyword evidence="3" id="KW-0472">Membrane</keyword>
<organism evidence="6 7">
    <name type="scientific">Natronocella acetinitrilica</name>
    <dbReference type="NCBI Taxonomy" id="414046"/>
    <lineage>
        <taxon>Bacteria</taxon>
        <taxon>Pseudomonadati</taxon>
        <taxon>Pseudomonadota</taxon>
        <taxon>Gammaproteobacteria</taxon>
        <taxon>Chromatiales</taxon>
        <taxon>Ectothiorhodospiraceae</taxon>
        <taxon>Natronocella</taxon>
    </lineage>
</organism>
<comment type="similarity">
    <text evidence="1">Belongs to the membrane fusion protein (MFP) (TC 8.A.1) family.</text>
</comment>
<dbReference type="Gene3D" id="2.40.50.100">
    <property type="match status" value="1"/>
</dbReference>